<accession>A0A1I7KHD1</accession>
<keyword evidence="2" id="KW-1185">Reference proteome</keyword>
<dbReference type="AlphaFoldDB" id="A0A1I7KHD1"/>
<organism evidence="1 2">
    <name type="scientific">Alicyclobacillus macrosporangiidus</name>
    <dbReference type="NCBI Taxonomy" id="392015"/>
    <lineage>
        <taxon>Bacteria</taxon>
        <taxon>Bacillati</taxon>
        <taxon>Bacillota</taxon>
        <taxon>Bacilli</taxon>
        <taxon>Bacillales</taxon>
        <taxon>Alicyclobacillaceae</taxon>
        <taxon>Alicyclobacillus</taxon>
    </lineage>
</organism>
<sequence length="72" mass="7716">MFNPALPRGAPRFRQSCGGFASIVSLTSISPAAGPVKREMVPSLRLARADERTGGNTDSQKTVYSNCINLFT</sequence>
<dbReference type="EMBL" id="FPBV01000016">
    <property type="protein sequence ID" value="SFU96847.1"/>
    <property type="molecule type" value="Genomic_DNA"/>
</dbReference>
<dbReference type="STRING" id="392015.SAMN05421543_11619"/>
<dbReference type="Proteomes" id="UP000183508">
    <property type="component" value="Unassembled WGS sequence"/>
</dbReference>
<protein>
    <submittedName>
        <fullName evidence="1">Uncharacterized protein</fullName>
    </submittedName>
</protein>
<proteinExistence type="predicted"/>
<reference evidence="2" key="1">
    <citation type="submission" date="2016-10" db="EMBL/GenBank/DDBJ databases">
        <authorList>
            <person name="Varghese N."/>
        </authorList>
    </citation>
    <scope>NUCLEOTIDE SEQUENCE [LARGE SCALE GENOMIC DNA]</scope>
    <source>
        <strain evidence="2">DSM 17980</strain>
    </source>
</reference>
<evidence type="ECO:0000313" key="1">
    <source>
        <dbReference type="EMBL" id="SFU96847.1"/>
    </source>
</evidence>
<name>A0A1I7KHD1_9BACL</name>
<evidence type="ECO:0000313" key="2">
    <source>
        <dbReference type="Proteomes" id="UP000183508"/>
    </source>
</evidence>
<gene>
    <name evidence="1" type="ORF">SAMN05421543_11619</name>
</gene>